<dbReference type="CDD" id="cd12173">
    <property type="entry name" value="PGDH_4"/>
    <property type="match status" value="1"/>
</dbReference>
<dbReference type="Pfam" id="PF00389">
    <property type="entry name" value="2-Hacid_dh"/>
    <property type="match status" value="1"/>
</dbReference>
<dbReference type="PANTHER" id="PTHR42789:SF1">
    <property type="entry name" value="D-ISOMER SPECIFIC 2-HYDROXYACID DEHYDROGENASE FAMILY PROTEIN (AFU_ORTHOLOGUE AFUA_6G10090)"/>
    <property type="match status" value="1"/>
</dbReference>
<feature type="domain" description="D-isomer specific 2-hydroxyacid dehydrogenase catalytic" evidence="6">
    <location>
        <begin position="9"/>
        <end position="318"/>
    </location>
</feature>
<dbReference type="PROSITE" id="PS00065">
    <property type="entry name" value="D_2_HYDROXYACID_DH_1"/>
    <property type="match status" value="1"/>
</dbReference>
<evidence type="ECO:0000256" key="1">
    <source>
        <dbReference type="ARBA" id="ARBA00005854"/>
    </source>
</evidence>
<dbReference type="GO" id="GO:0008652">
    <property type="term" value="P:amino acid biosynthetic process"/>
    <property type="evidence" value="ECO:0007669"/>
    <property type="project" value="UniProtKB-KW"/>
</dbReference>
<dbReference type="InterPro" id="IPR036291">
    <property type="entry name" value="NAD(P)-bd_dom_sf"/>
</dbReference>
<keyword evidence="4" id="KW-0520">NAD</keyword>
<dbReference type="RefSeq" id="WP_015064247.1">
    <property type="nucleotide sequence ID" value="NC_019382.1"/>
</dbReference>
<evidence type="ECO:0000256" key="2">
    <source>
        <dbReference type="ARBA" id="ARBA00022605"/>
    </source>
</evidence>
<organism evidence="8 9">
    <name type="scientific">Bordetella bronchiseptica 253</name>
    <dbReference type="NCBI Taxonomy" id="568707"/>
    <lineage>
        <taxon>Bacteria</taxon>
        <taxon>Pseudomonadati</taxon>
        <taxon>Pseudomonadota</taxon>
        <taxon>Betaproteobacteria</taxon>
        <taxon>Burkholderiales</taxon>
        <taxon>Alcaligenaceae</taxon>
        <taxon>Bordetella</taxon>
    </lineage>
</organism>
<dbReference type="SUPFAM" id="SSF52283">
    <property type="entry name" value="Formate/glycerate dehydrogenase catalytic domain-like"/>
    <property type="match status" value="1"/>
</dbReference>
<evidence type="ECO:0000259" key="6">
    <source>
        <dbReference type="Pfam" id="PF00389"/>
    </source>
</evidence>
<dbReference type="InterPro" id="IPR006139">
    <property type="entry name" value="D-isomer_2_OHA_DH_cat_dom"/>
</dbReference>
<dbReference type="SUPFAM" id="SSF51735">
    <property type="entry name" value="NAD(P)-binding Rossmann-fold domains"/>
    <property type="match status" value="1"/>
</dbReference>
<protein>
    <submittedName>
        <fullName evidence="8">Putative dehydrogenase</fullName>
    </submittedName>
</protein>
<dbReference type="GO" id="GO:0016616">
    <property type="term" value="F:oxidoreductase activity, acting on the CH-OH group of donors, NAD or NADP as acceptor"/>
    <property type="evidence" value="ECO:0007669"/>
    <property type="project" value="InterPro"/>
</dbReference>
<dbReference type="GO" id="GO:0051287">
    <property type="term" value="F:NAD binding"/>
    <property type="evidence" value="ECO:0007669"/>
    <property type="project" value="InterPro"/>
</dbReference>
<dbReference type="HOGENOM" id="CLU_019796_1_3_4"/>
<keyword evidence="3 5" id="KW-0560">Oxidoreductase</keyword>
<dbReference type="InterPro" id="IPR006140">
    <property type="entry name" value="D-isomer_DH_NAD-bd"/>
</dbReference>
<dbReference type="Proteomes" id="UP000007564">
    <property type="component" value="Chromosome"/>
</dbReference>
<dbReference type="InterPro" id="IPR029752">
    <property type="entry name" value="D-isomer_DH_CS1"/>
</dbReference>
<sequence length="330" mass="34279">MRTQTMKCLIVQPIHEEGLALLREAGIECITPASAGMADVAAAIAGCDAVITRNAGLDTRAIEAGLRLRVIGNHGTGTNMIDLAAAERLGIPVVNTPGANARSVAELALAMAMALLKRTVPLDQAVRQGNWNARYESGLRELSGMSLGIVGFGQIGRALAAMATGGFGMPVHVYSPSVAPQDIAAAGCQRADSLPALVREADIVSLHRPARPGAGPLVDDALLQAMKPGALLINTARADLVDEAALARHLEAGRLGGAGLDVFSSEPPPADHPLLRLPQVVLAPHAGGSTEQALARTARAVAEQVIEVLRDARPAHLIAPHAWPRRRGAQ</sequence>
<evidence type="ECO:0000256" key="3">
    <source>
        <dbReference type="ARBA" id="ARBA00023002"/>
    </source>
</evidence>
<gene>
    <name evidence="8" type="ORF">BN112_1931</name>
</gene>
<evidence type="ECO:0000256" key="5">
    <source>
        <dbReference type="RuleBase" id="RU003719"/>
    </source>
</evidence>
<keyword evidence="2" id="KW-0028">Amino-acid biosynthesis</keyword>
<proteinExistence type="inferred from homology"/>
<comment type="similarity">
    <text evidence="1 5">Belongs to the D-isomer specific 2-hydroxyacid dehydrogenase family.</text>
</comment>
<accession>A0A0C6P344</accession>
<dbReference type="AlphaFoldDB" id="A0A0C6P344"/>
<name>A0A0C6P344_BORBO</name>
<feature type="domain" description="D-isomer specific 2-hydroxyacid dehydrogenase NAD-binding" evidence="7">
    <location>
        <begin position="109"/>
        <end position="287"/>
    </location>
</feature>
<dbReference type="OrthoDB" id="9805416at2"/>
<dbReference type="InterPro" id="IPR050857">
    <property type="entry name" value="D-2-hydroxyacid_DH"/>
</dbReference>
<dbReference type="EMBL" id="HE965806">
    <property type="protein sequence ID" value="CCJ53848.1"/>
    <property type="molecule type" value="Genomic_DNA"/>
</dbReference>
<dbReference type="KEGG" id="bbh:BN112_1931"/>
<evidence type="ECO:0000313" key="9">
    <source>
        <dbReference type="Proteomes" id="UP000007564"/>
    </source>
</evidence>
<reference evidence="8 9" key="1">
    <citation type="journal article" date="2012" name="BMC Genomics">
        <title>Comparative genomics of the classical Bordetella subspecies: the evolution and exchange of virulence-associated diversity amongst closely related pathogens.</title>
        <authorList>
            <person name="Park J."/>
            <person name="Zhang Y."/>
            <person name="Buboltz A.M."/>
            <person name="Zhang X."/>
            <person name="Schuster S.C."/>
            <person name="Ahuja U."/>
            <person name="Liu M."/>
            <person name="Miller J.F."/>
            <person name="Sebaihia M."/>
            <person name="Bentley S.D."/>
            <person name="Parkhill J."/>
            <person name="Harvill E.T."/>
        </authorList>
    </citation>
    <scope>NUCLEOTIDE SEQUENCE [LARGE SCALE GENOMIC DNA]</scope>
    <source>
        <strain evidence="8 9">253</strain>
    </source>
</reference>
<evidence type="ECO:0000256" key="4">
    <source>
        <dbReference type="ARBA" id="ARBA00023027"/>
    </source>
</evidence>
<dbReference type="Pfam" id="PF02826">
    <property type="entry name" value="2-Hacid_dh_C"/>
    <property type="match status" value="1"/>
</dbReference>
<evidence type="ECO:0000259" key="7">
    <source>
        <dbReference type="Pfam" id="PF02826"/>
    </source>
</evidence>
<dbReference type="PANTHER" id="PTHR42789">
    <property type="entry name" value="D-ISOMER SPECIFIC 2-HYDROXYACID DEHYDROGENASE FAMILY PROTEIN (AFU_ORTHOLOGUE AFUA_6G10090)"/>
    <property type="match status" value="1"/>
</dbReference>
<evidence type="ECO:0000313" key="8">
    <source>
        <dbReference type="EMBL" id="CCJ53848.1"/>
    </source>
</evidence>
<dbReference type="Gene3D" id="3.40.50.720">
    <property type="entry name" value="NAD(P)-binding Rossmann-like Domain"/>
    <property type="match status" value="2"/>
</dbReference>